<gene>
    <name evidence="1" type="ORF">PS938_01893</name>
</gene>
<dbReference type="Proteomes" id="UP000327191">
    <property type="component" value="Unassembled WGS sequence"/>
</dbReference>
<evidence type="ECO:0000313" key="2">
    <source>
        <dbReference type="Proteomes" id="UP000327191"/>
    </source>
</evidence>
<evidence type="ECO:0000313" key="1">
    <source>
        <dbReference type="EMBL" id="VVP94503.1"/>
    </source>
</evidence>
<protein>
    <submittedName>
        <fullName evidence="1">Uncharacterized protein</fullName>
    </submittedName>
</protein>
<dbReference type="AlphaFoldDB" id="A0A5E7TFF7"/>
<proteinExistence type="predicted"/>
<organism evidence="1 2">
    <name type="scientific">Pseudomonas fluorescens</name>
    <dbReference type="NCBI Taxonomy" id="294"/>
    <lineage>
        <taxon>Bacteria</taxon>
        <taxon>Pseudomonadati</taxon>
        <taxon>Pseudomonadota</taxon>
        <taxon>Gammaproteobacteria</taxon>
        <taxon>Pseudomonadales</taxon>
        <taxon>Pseudomonadaceae</taxon>
        <taxon>Pseudomonas</taxon>
    </lineage>
</organism>
<reference evidence="1 2" key="1">
    <citation type="submission" date="2019-09" db="EMBL/GenBank/DDBJ databases">
        <authorList>
            <person name="Chandra G."/>
            <person name="Truman W A."/>
        </authorList>
    </citation>
    <scope>NUCLEOTIDE SEQUENCE [LARGE SCALE GENOMIC DNA]</scope>
    <source>
        <strain evidence="1">PS938</strain>
    </source>
</reference>
<dbReference type="EMBL" id="CABVJE010000007">
    <property type="protein sequence ID" value="VVP94503.1"/>
    <property type="molecule type" value="Genomic_DNA"/>
</dbReference>
<name>A0A5E7TFF7_PSEFL</name>
<sequence>MVVNDNAGGLIERGALKFIASKLAPTGTENSAQQKAHLKWAFLTSEPSGITPEGLRGYEGFKFILHRFNYQFYIRGIHDGGARNAGNGDHGLASGTIKKTGNHAARRVHARLETHGMKMPAHQLAGVWKRDLTEPFIHVLPAFIIERVR</sequence>
<accession>A0A5E7TFF7</accession>